<proteinExistence type="predicted"/>
<dbReference type="InterPro" id="IPR037646">
    <property type="entry name" value="PROSER3"/>
</dbReference>
<feature type="compositionally biased region" description="Basic residues" evidence="1">
    <location>
        <begin position="475"/>
        <end position="485"/>
    </location>
</feature>
<evidence type="ECO:0000256" key="1">
    <source>
        <dbReference type="SAM" id="MobiDB-lite"/>
    </source>
</evidence>
<feature type="region of interest" description="Disordered" evidence="1">
    <location>
        <begin position="418"/>
        <end position="513"/>
    </location>
</feature>
<feature type="compositionally biased region" description="Polar residues" evidence="1">
    <location>
        <begin position="103"/>
        <end position="122"/>
    </location>
</feature>
<evidence type="ECO:0000313" key="3">
    <source>
        <dbReference type="Proteomes" id="UP001295444"/>
    </source>
</evidence>
<feature type="region of interest" description="Disordered" evidence="1">
    <location>
        <begin position="88"/>
        <end position="136"/>
    </location>
</feature>
<name>A0AAD1T7B5_PELCU</name>
<dbReference type="PANTHER" id="PTHR22045">
    <property type="entry name" value="PROLINE AND SERINE-RICH PROTEIN 3"/>
    <property type="match status" value="1"/>
</dbReference>
<protein>
    <recommendedName>
        <fullName evidence="4">Proline and serine rich 3</fullName>
    </recommendedName>
</protein>
<gene>
    <name evidence="2" type="ORF">PECUL_23A007553</name>
</gene>
<organism evidence="2 3">
    <name type="scientific">Pelobates cultripes</name>
    <name type="common">Western spadefoot toad</name>
    <dbReference type="NCBI Taxonomy" id="61616"/>
    <lineage>
        <taxon>Eukaryota</taxon>
        <taxon>Metazoa</taxon>
        <taxon>Chordata</taxon>
        <taxon>Craniata</taxon>
        <taxon>Vertebrata</taxon>
        <taxon>Euteleostomi</taxon>
        <taxon>Amphibia</taxon>
        <taxon>Batrachia</taxon>
        <taxon>Anura</taxon>
        <taxon>Pelobatoidea</taxon>
        <taxon>Pelobatidae</taxon>
        <taxon>Pelobates</taxon>
    </lineage>
</organism>
<sequence length="610" mass="67149">MCLSFFWEGKAVMISTDTAQAHTAMKGSAAVFSNQGNPFPSQARSKTHYRPSNSQLLSAELKNIVLSPDRIRMLPAFLSDPLSPPDLNFLQGSQQLVPGPPASDSSEPFNESWPSTEGSSSKTPERDGPFSSDMPHTDSVIAKYIARFRSGLPTSRLERSPPKVDMKEFWWLQTSPDSPDTQRCQNEPGVKAKFGFSLQDLEKTTSLEDVSLSESKLYSEEADIVTLQKKAEKLISQSESSVSSVGAVSSEGLGLSSLSSISYPGYDSCNSKQPITLQAPSTPILHPPITLIQPTLRARPVLAPEEDILYQWRLRRKMEQAREELPTYGRTPSPSVRILTPAPVVQSADLIVSDYSGQSQRPAQGPVVPSPKDKPSRILNTGPSGYPVCSPALSTPFSCPVIPPHLHHTCDILPCIQHQQPSPRTPERDSSTQKLTQTPGPAHSAPAVESQEKRPEREPQNVPSKKTYDKDLKRLSRRHEKRVKSKAPGSKKAETGPMEKVPVRQGKAAPPASPVHSIMGQVISERLFSPQASPRWKSESVQRACTPETLEIAAQLLEEAEESDGTEFEDDPLLGVLREQRENLRMRLRNVDKVLAEMESSSQAEQSQFD</sequence>
<evidence type="ECO:0000313" key="2">
    <source>
        <dbReference type="EMBL" id="CAH2318294.1"/>
    </source>
</evidence>
<feature type="region of interest" description="Disordered" evidence="1">
    <location>
        <begin position="33"/>
        <end position="52"/>
    </location>
</feature>
<dbReference type="AlphaFoldDB" id="A0AAD1T7B5"/>
<dbReference type="Proteomes" id="UP001295444">
    <property type="component" value="Chromosome 10"/>
</dbReference>
<dbReference type="EMBL" id="OW240921">
    <property type="protein sequence ID" value="CAH2318294.1"/>
    <property type="molecule type" value="Genomic_DNA"/>
</dbReference>
<feature type="compositionally biased region" description="Basic and acidic residues" evidence="1">
    <location>
        <begin position="450"/>
        <end position="459"/>
    </location>
</feature>
<evidence type="ECO:0008006" key="4">
    <source>
        <dbReference type="Google" id="ProtNLM"/>
    </source>
</evidence>
<reference evidence="2" key="1">
    <citation type="submission" date="2022-03" db="EMBL/GenBank/DDBJ databases">
        <authorList>
            <person name="Alioto T."/>
            <person name="Alioto T."/>
            <person name="Gomez Garrido J."/>
        </authorList>
    </citation>
    <scope>NUCLEOTIDE SEQUENCE</scope>
</reference>
<keyword evidence="3" id="KW-1185">Reference proteome</keyword>
<dbReference type="PANTHER" id="PTHR22045:SF6">
    <property type="entry name" value="PROLINE AND SERINE-RICH PROTEIN 3"/>
    <property type="match status" value="1"/>
</dbReference>
<accession>A0AAD1T7B5</accession>
<feature type="region of interest" description="Disordered" evidence="1">
    <location>
        <begin position="356"/>
        <end position="382"/>
    </location>
</feature>